<gene>
    <name evidence="2" type="ORF">Acr_14g0005760</name>
</gene>
<dbReference type="EMBL" id="BJWL01000014">
    <property type="protein sequence ID" value="GFZ00941.1"/>
    <property type="molecule type" value="Genomic_DNA"/>
</dbReference>
<dbReference type="AlphaFoldDB" id="A0A7J0FQL5"/>
<evidence type="ECO:0000313" key="3">
    <source>
        <dbReference type="Proteomes" id="UP000585474"/>
    </source>
</evidence>
<feature type="region of interest" description="Disordered" evidence="1">
    <location>
        <begin position="39"/>
        <end position="90"/>
    </location>
</feature>
<evidence type="ECO:0000313" key="2">
    <source>
        <dbReference type="EMBL" id="GFZ00941.1"/>
    </source>
</evidence>
<dbReference type="PANTHER" id="PTHR33240">
    <property type="entry name" value="OS08G0508500 PROTEIN"/>
    <property type="match status" value="1"/>
</dbReference>
<comment type="caution">
    <text evidence="2">The sequence shown here is derived from an EMBL/GenBank/DDBJ whole genome shotgun (WGS) entry which is preliminary data.</text>
</comment>
<keyword evidence="3" id="KW-1185">Reference proteome</keyword>
<accession>A0A7J0FQL5</accession>
<dbReference type="Proteomes" id="UP000585474">
    <property type="component" value="Unassembled WGS sequence"/>
</dbReference>
<sequence length="189" mass="21346">MNKYCEFHRDHGHNTEDCFQLKEQIADLIKRGYLRKYVAARPPPNSPERRYGDNRPTAGDIQTIHGGFGSGGYSTSSRKRHARSAHGSADEEVYNLSSPFVADQTPITFSNDDLRCVHLPHDDALVVSAVIANFNVQRILIDNGSSADILFISAFEKMKVGPDKLHPFHTPWSDLEEMRRTPWDGSTYQ</sequence>
<evidence type="ECO:0000256" key="1">
    <source>
        <dbReference type="SAM" id="MobiDB-lite"/>
    </source>
</evidence>
<dbReference type="PANTHER" id="PTHR33240:SF8">
    <property type="entry name" value="OS03G0439900 PROTEIN"/>
    <property type="match status" value="1"/>
</dbReference>
<organism evidence="2 3">
    <name type="scientific">Actinidia rufa</name>
    <dbReference type="NCBI Taxonomy" id="165716"/>
    <lineage>
        <taxon>Eukaryota</taxon>
        <taxon>Viridiplantae</taxon>
        <taxon>Streptophyta</taxon>
        <taxon>Embryophyta</taxon>
        <taxon>Tracheophyta</taxon>
        <taxon>Spermatophyta</taxon>
        <taxon>Magnoliopsida</taxon>
        <taxon>eudicotyledons</taxon>
        <taxon>Gunneridae</taxon>
        <taxon>Pentapetalae</taxon>
        <taxon>asterids</taxon>
        <taxon>Ericales</taxon>
        <taxon>Actinidiaceae</taxon>
        <taxon>Actinidia</taxon>
    </lineage>
</organism>
<dbReference type="OrthoDB" id="1752268at2759"/>
<reference evidence="2 3" key="1">
    <citation type="submission" date="2019-07" db="EMBL/GenBank/DDBJ databases">
        <title>De Novo Assembly of kiwifruit Actinidia rufa.</title>
        <authorList>
            <person name="Sugita-Konishi S."/>
            <person name="Sato K."/>
            <person name="Mori E."/>
            <person name="Abe Y."/>
            <person name="Kisaki G."/>
            <person name="Hamano K."/>
            <person name="Suezawa K."/>
            <person name="Otani M."/>
            <person name="Fukuda T."/>
            <person name="Manabe T."/>
            <person name="Gomi K."/>
            <person name="Tabuchi M."/>
            <person name="Akimitsu K."/>
            <person name="Kataoka I."/>
        </authorList>
    </citation>
    <scope>NUCLEOTIDE SEQUENCE [LARGE SCALE GENOMIC DNA]</scope>
    <source>
        <strain evidence="3">cv. Fuchu</strain>
    </source>
</reference>
<name>A0A7J0FQL5_9ERIC</name>
<proteinExistence type="predicted"/>
<protein>
    <submittedName>
        <fullName evidence="2">Uncharacterized protein</fullName>
    </submittedName>
</protein>